<keyword evidence="12" id="KW-1185">Reference proteome</keyword>
<evidence type="ECO:0000256" key="2">
    <source>
        <dbReference type="ARBA" id="ARBA00008133"/>
    </source>
</evidence>
<dbReference type="PANTHER" id="PTHR38042:SF1">
    <property type="entry name" value="UROPORPHYRINOGEN-III SYNTHASE, CHLOROPLASTIC"/>
    <property type="match status" value="1"/>
</dbReference>
<comment type="catalytic activity">
    <reaction evidence="8 9">
        <text>hydroxymethylbilane = uroporphyrinogen III + H2O</text>
        <dbReference type="Rhea" id="RHEA:18965"/>
        <dbReference type="ChEBI" id="CHEBI:15377"/>
        <dbReference type="ChEBI" id="CHEBI:57308"/>
        <dbReference type="ChEBI" id="CHEBI:57845"/>
        <dbReference type="EC" id="4.2.1.75"/>
    </reaction>
</comment>
<evidence type="ECO:0000256" key="8">
    <source>
        <dbReference type="ARBA" id="ARBA00048617"/>
    </source>
</evidence>
<organism evidence="11 12">
    <name type="scientific">Paradevosia shaoguanensis</name>
    <dbReference type="NCBI Taxonomy" id="1335043"/>
    <lineage>
        <taxon>Bacteria</taxon>
        <taxon>Pseudomonadati</taxon>
        <taxon>Pseudomonadota</taxon>
        <taxon>Alphaproteobacteria</taxon>
        <taxon>Hyphomicrobiales</taxon>
        <taxon>Devosiaceae</taxon>
        <taxon>Paradevosia</taxon>
    </lineage>
</organism>
<comment type="caution">
    <text evidence="11">The sequence shown here is derived from an EMBL/GenBank/DDBJ whole genome shotgun (WGS) entry which is preliminary data.</text>
</comment>
<feature type="domain" description="Tetrapyrrole biosynthesis uroporphyrinogen III synthase" evidence="10">
    <location>
        <begin position="19"/>
        <end position="230"/>
    </location>
</feature>
<comment type="pathway">
    <text evidence="1 9">Porphyrin-containing compound metabolism; protoporphyrin-IX biosynthesis; coproporphyrinogen-III from 5-aminolevulinate: step 3/4.</text>
</comment>
<evidence type="ECO:0000313" key="12">
    <source>
        <dbReference type="Proteomes" id="UP001156140"/>
    </source>
</evidence>
<dbReference type="Pfam" id="PF02602">
    <property type="entry name" value="HEM4"/>
    <property type="match status" value="1"/>
</dbReference>
<dbReference type="SUPFAM" id="SSF69618">
    <property type="entry name" value="HemD-like"/>
    <property type="match status" value="1"/>
</dbReference>
<keyword evidence="5 9" id="KW-0627">Porphyrin biosynthesis</keyword>
<dbReference type="Proteomes" id="UP001156140">
    <property type="component" value="Unassembled WGS sequence"/>
</dbReference>
<accession>A0AA41QP92</accession>
<dbReference type="InterPro" id="IPR039793">
    <property type="entry name" value="UROS/Hem4"/>
</dbReference>
<comment type="similarity">
    <text evidence="2 9">Belongs to the uroporphyrinogen-III synthase family.</text>
</comment>
<dbReference type="CDD" id="cd06578">
    <property type="entry name" value="HemD"/>
    <property type="match status" value="1"/>
</dbReference>
<reference evidence="11" key="1">
    <citation type="submission" date="2022-03" db="EMBL/GenBank/DDBJ databases">
        <title>The complete genome sequence of a Methyloterrigena soli.</title>
        <authorList>
            <person name="Zi Z."/>
        </authorList>
    </citation>
    <scope>NUCLEOTIDE SEQUENCE</scope>
    <source>
        <strain evidence="11">M48</strain>
    </source>
</reference>
<dbReference type="GO" id="GO:0004852">
    <property type="term" value="F:uroporphyrinogen-III synthase activity"/>
    <property type="evidence" value="ECO:0007669"/>
    <property type="project" value="UniProtKB-UniRule"/>
</dbReference>
<evidence type="ECO:0000313" key="11">
    <source>
        <dbReference type="EMBL" id="MCI0128254.1"/>
    </source>
</evidence>
<dbReference type="Gene3D" id="3.40.50.10090">
    <property type="match status" value="2"/>
</dbReference>
<evidence type="ECO:0000256" key="7">
    <source>
        <dbReference type="ARBA" id="ARBA00040167"/>
    </source>
</evidence>
<evidence type="ECO:0000256" key="9">
    <source>
        <dbReference type="RuleBase" id="RU366031"/>
    </source>
</evidence>
<dbReference type="PANTHER" id="PTHR38042">
    <property type="entry name" value="UROPORPHYRINOGEN-III SYNTHASE, CHLOROPLASTIC"/>
    <property type="match status" value="1"/>
</dbReference>
<comment type="function">
    <text evidence="6 9">Catalyzes cyclization of the linear tetrapyrrole, hydroxymethylbilane, to the macrocyclic uroporphyrinogen III.</text>
</comment>
<dbReference type="AlphaFoldDB" id="A0AA41QP92"/>
<gene>
    <name evidence="11" type="ORF">ML536_15595</name>
</gene>
<name>A0AA41QP92_9HYPH</name>
<dbReference type="InterPro" id="IPR036108">
    <property type="entry name" value="4pyrrol_syn_uPrphyn_synt_sf"/>
</dbReference>
<dbReference type="RefSeq" id="WP_281736478.1">
    <property type="nucleotide sequence ID" value="NZ_JAKETQ010000002.1"/>
</dbReference>
<evidence type="ECO:0000256" key="4">
    <source>
        <dbReference type="ARBA" id="ARBA00023239"/>
    </source>
</evidence>
<evidence type="ECO:0000259" key="10">
    <source>
        <dbReference type="Pfam" id="PF02602"/>
    </source>
</evidence>
<evidence type="ECO:0000256" key="3">
    <source>
        <dbReference type="ARBA" id="ARBA00013109"/>
    </source>
</evidence>
<evidence type="ECO:0000256" key="1">
    <source>
        <dbReference type="ARBA" id="ARBA00004772"/>
    </source>
</evidence>
<proteinExistence type="inferred from homology"/>
<evidence type="ECO:0000256" key="6">
    <source>
        <dbReference type="ARBA" id="ARBA00037589"/>
    </source>
</evidence>
<sequence length="244" mass="26110">MTTILVTRPEPDLGHSTVRLRALNLDAVKLPLMRRVTLFHDLPPAEGFGGIAISSANALRALDERGAVRAYENLPVFAVGDGSAREAQFLGFTDVRSANGSFEDLVTLIAESRPTAPIFYPSGSRLSGDLNAALGAHGVGVTRVPVYEMEEAEEVPTAIIEQIRDGLIDAGLFYSRRTAAIFADLTRAALGERGLEDFGALCISRKAAEPLAEAGFKRVLVAERPDEEGMMVLALAFARAQNAS</sequence>
<keyword evidence="4 9" id="KW-0456">Lyase</keyword>
<dbReference type="GO" id="GO:0006782">
    <property type="term" value="P:protoporphyrinogen IX biosynthetic process"/>
    <property type="evidence" value="ECO:0007669"/>
    <property type="project" value="UniProtKB-UniRule"/>
</dbReference>
<evidence type="ECO:0000256" key="5">
    <source>
        <dbReference type="ARBA" id="ARBA00023244"/>
    </source>
</evidence>
<protein>
    <recommendedName>
        <fullName evidence="7 9">Uroporphyrinogen-III synthase</fullName>
        <ecNumber evidence="3 9">4.2.1.75</ecNumber>
    </recommendedName>
</protein>
<dbReference type="EC" id="4.2.1.75" evidence="3 9"/>
<dbReference type="GO" id="GO:0006780">
    <property type="term" value="P:uroporphyrinogen III biosynthetic process"/>
    <property type="evidence" value="ECO:0007669"/>
    <property type="project" value="UniProtKB-UniRule"/>
</dbReference>
<dbReference type="EMBL" id="JALAZD010000002">
    <property type="protein sequence ID" value="MCI0128254.1"/>
    <property type="molecule type" value="Genomic_DNA"/>
</dbReference>
<dbReference type="InterPro" id="IPR003754">
    <property type="entry name" value="4pyrrol_synth_uPrphyn_synth"/>
</dbReference>